<protein>
    <submittedName>
        <fullName evidence="1">Uncharacterized protein</fullName>
    </submittedName>
</protein>
<accession>A0A7Y3WVU1</accession>
<dbReference type="Proteomes" id="UP000526233">
    <property type="component" value="Unassembled WGS sequence"/>
</dbReference>
<dbReference type="EMBL" id="PKQI01000002">
    <property type="protein sequence ID" value="NNV20680.1"/>
    <property type="molecule type" value="Genomic_DNA"/>
</dbReference>
<reference evidence="1 2" key="1">
    <citation type="submission" date="2018-11" db="EMBL/GenBank/DDBJ databases">
        <title>Genome sequencing and analysis.</title>
        <authorList>
            <person name="Huang Y.-T."/>
        </authorList>
    </citation>
    <scope>NUCLEOTIDE SEQUENCE [LARGE SCALE GENOMIC DNA]</scope>
    <source>
        <strain evidence="1 2">SHIN</strain>
    </source>
</reference>
<proteinExistence type="predicted"/>
<dbReference type="RefSeq" id="WP_171379951.1">
    <property type="nucleotide sequence ID" value="NZ_PKQI01000002.1"/>
</dbReference>
<name>A0A7Y3WVU1_9HYPH</name>
<evidence type="ECO:0000313" key="2">
    <source>
        <dbReference type="Proteomes" id="UP000526233"/>
    </source>
</evidence>
<evidence type="ECO:0000313" key="1">
    <source>
        <dbReference type="EMBL" id="NNV20680.1"/>
    </source>
</evidence>
<organism evidence="1 2">
    <name type="scientific">Brucella pseudogrignonensis</name>
    <dbReference type="NCBI Taxonomy" id="419475"/>
    <lineage>
        <taxon>Bacteria</taxon>
        <taxon>Pseudomonadati</taxon>
        <taxon>Pseudomonadota</taxon>
        <taxon>Alphaproteobacteria</taxon>
        <taxon>Hyphomicrobiales</taxon>
        <taxon>Brucellaceae</taxon>
        <taxon>Brucella/Ochrobactrum group</taxon>
        <taxon>Brucella</taxon>
    </lineage>
</organism>
<dbReference type="AlphaFoldDB" id="A0A7Y3WVU1"/>
<gene>
    <name evidence="1" type="ORF">EHE22_09600</name>
</gene>
<comment type="caution">
    <text evidence="1">The sequence shown here is derived from an EMBL/GenBank/DDBJ whole genome shotgun (WGS) entry which is preliminary data.</text>
</comment>
<sequence>MLSDCLREMRTELEKASFRSGPVVEFAALDIQSYILALTTYERLVRQMEKQLAEPKPAPVSSLCEILTFPIKVSNAPQPTVINDDGGNVA</sequence>